<dbReference type="AlphaFoldDB" id="A0A177SVY7"/>
<reference evidence="4 5" key="1">
    <citation type="submission" date="2016-03" db="EMBL/GenBank/DDBJ databases">
        <title>Draft Genome Assembly of Pseudomonas putida strain CBF10-2.</title>
        <authorList>
            <person name="Iyer R.S."/>
            <person name="Damania A."/>
        </authorList>
    </citation>
    <scope>NUCLEOTIDE SEQUENCE [LARGE SCALE GENOMIC DNA]</scope>
    <source>
        <strain evidence="4 5">CBF10-2</strain>
    </source>
</reference>
<dbReference type="InterPro" id="IPR038522">
    <property type="entry name" value="T4/T6SS_DotU_sf"/>
</dbReference>
<evidence type="ECO:0000256" key="1">
    <source>
        <dbReference type="SAM" id="MobiDB-lite"/>
    </source>
</evidence>
<evidence type="ECO:0000313" key="5">
    <source>
        <dbReference type="Proteomes" id="UP000077752"/>
    </source>
</evidence>
<dbReference type="PANTHER" id="PTHR38033:SF1">
    <property type="entry name" value="DOTU FAMILY TYPE IV_VI SECRETION SYSTEM PROTEIN"/>
    <property type="match status" value="1"/>
</dbReference>
<sequence length="288" mass="32613">MSISIKIGSDQPGSGEANPPDSAREDLPLATPAESVEGKVRMCYGTTSNSDQDPDLQFQLRGHSLNLLIDAAQPLLGLVIRLRRIDECGDVTELYMTVREQITAVSEEIRQRGYDGVTQLAYRYALCAFIDEAVMATAWGRASSWPHRSLLSYHHNETWGGEKFFTVLARMQMDPERYRDVLEFKYLCLCLGFEGKYGLQHNNREILNGIIGKLHRVLRSQRGDTPERLTEVPEHVASRRYRLARQWPLWTPWAIAGVLLLGSYLAFSISLGNSTREVLESLEFILKP</sequence>
<dbReference type="InterPro" id="IPR017732">
    <property type="entry name" value="T4/T6SS_DotU"/>
</dbReference>
<dbReference type="Proteomes" id="UP000077752">
    <property type="component" value="Unassembled WGS sequence"/>
</dbReference>
<protein>
    <recommendedName>
        <fullName evidence="3">Type IV / VI secretion system DotU domain-containing protein</fullName>
    </recommendedName>
</protein>
<evidence type="ECO:0000313" key="4">
    <source>
        <dbReference type="EMBL" id="OAI95135.1"/>
    </source>
</evidence>
<dbReference type="Pfam" id="PF09850">
    <property type="entry name" value="DotU"/>
    <property type="match status" value="1"/>
</dbReference>
<feature type="region of interest" description="Disordered" evidence="1">
    <location>
        <begin position="1"/>
        <end position="31"/>
    </location>
</feature>
<organism evidence="4 5">
    <name type="scientific">Pseudomonas putida</name>
    <name type="common">Arthrobacter siderocapsulatus</name>
    <dbReference type="NCBI Taxonomy" id="303"/>
    <lineage>
        <taxon>Bacteria</taxon>
        <taxon>Pseudomonadati</taxon>
        <taxon>Pseudomonadota</taxon>
        <taxon>Gammaproteobacteria</taxon>
        <taxon>Pseudomonadales</taxon>
        <taxon>Pseudomonadaceae</taxon>
        <taxon>Pseudomonas</taxon>
    </lineage>
</organism>
<feature type="domain" description="Type IV / VI secretion system DotU" evidence="3">
    <location>
        <begin position="68"/>
        <end position="269"/>
    </location>
</feature>
<dbReference type="PANTHER" id="PTHR38033">
    <property type="entry name" value="MEMBRANE PROTEIN-RELATED"/>
    <property type="match status" value="1"/>
</dbReference>
<evidence type="ECO:0000259" key="3">
    <source>
        <dbReference type="Pfam" id="PF09850"/>
    </source>
</evidence>
<keyword evidence="2" id="KW-0472">Membrane</keyword>
<dbReference type="NCBIfam" id="NF038228">
    <property type="entry name" value="IcmH_DotU_IVB"/>
    <property type="match status" value="1"/>
</dbReference>
<dbReference type="EMBL" id="LUCV01000003">
    <property type="protein sequence ID" value="OAI95135.1"/>
    <property type="molecule type" value="Genomic_DNA"/>
</dbReference>
<dbReference type="Gene3D" id="1.25.40.590">
    <property type="entry name" value="Type IV / VI secretion system, DotU"/>
    <property type="match status" value="1"/>
</dbReference>
<name>A0A177SVY7_PSEPU</name>
<keyword evidence="2" id="KW-0812">Transmembrane</keyword>
<dbReference type="RefSeq" id="WP_064301235.1">
    <property type="nucleotide sequence ID" value="NZ_LUCV01000003.1"/>
</dbReference>
<gene>
    <name evidence="4" type="ORF">AYO28_06405</name>
</gene>
<comment type="caution">
    <text evidence="4">The sequence shown here is derived from an EMBL/GenBank/DDBJ whole genome shotgun (WGS) entry which is preliminary data.</text>
</comment>
<evidence type="ECO:0000256" key="2">
    <source>
        <dbReference type="SAM" id="Phobius"/>
    </source>
</evidence>
<proteinExistence type="predicted"/>
<keyword evidence="2" id="KW-1133">Transmembrane helix</keyword>
<feature type="transmembrane region" description="Helical" evidence="2">
    <location>
        <begin position="249"/>
        <end position="271"/>
    </location>
</feature>
<dbReference type="NCBIfam" id="TIGR03349">
    <property type="entry name" value="IV_VI_DotU"/>
    <property type="match status" value="1"/>
</dbReference>
<accession>A0A177SVY7</accession>